<dbReference type="Proteomes" id="UP000433945">
    <property type="component" value="Unassembled WGS sequence"/>
</dbReference>
<dbReference type="AlphaFoldDB" id="A0A6N8HC55"/>
<dbReference type="OrthoDB" id="9938880at2"/>
<sequence length="219" mass="26332">MSRITFFKNLKENDINKFQISTVMWEFDNIKDDFTRFKYEDSNKFDFIHERFDMISFGLGKIIRLAEIINYELSTAIFIYSKNKHDIESLCKLSKDCREIFGEKKTFKGFTFAKFAFLMSAILKMDSDFYRITDLNTKEKRKTFTKTLNYFIEDRNYFAHGHLELIGDNLRPHLQVVIENRDYYIKISEELINTYINTFQYLLDIIYNINRVSSNIPLH</sequence>
<proteinExistence type="predicted"/>
<organism evidence="1 2">
    <name type="scientific">Flavobacterium rakeshii</name>
    <dbReference type="NCBI Taxonomy" id="1038845"/>
    <lineage>
        <taxon>Bacteria</taxon>
        <taxon>Pseudomonadati</taxon>
        <taxon>Bacteroidota</taxon>
        <taxon>Flavobacteriia</taxon>
        <taxon>Flavobacteriales</taxon>
        <taxon>Flavobacteriaceae</taxon>
        <taxon>Flavobacterium</taxon>
    </lineage>
</organism>
<gene>
    <name evidence="1" type="ORF">GN157_07040</name>
</gene>
<dbReference type="RefSeq" id="WP_157482472.1">
    <property type="nucleotide sequence ID" value="NZ_WOWP01000021.1"/>
</dbReference>
<evidence type="ECO:0000313" key="2">
    <source>
        <dbReference type="Proteomes" id="UP000433945"/>
    </source>
</evidence>
<comment type="caution">
    <text evidence="1">The sequence shown here is derived from an EMBL/GenBank/DDBJ whole genome shotgun (WGS) entry which is preliminary data.</text>
</comment>
<dbReference type="EMBL" id="WOWP01000021">
    <property type="protein sequence ID" value="MUV03460.1"/>
    <property type="molecule type" value="Genomic_DNA"/>
</dbReference>
<keyword evidence="2" id="KW-1185">Reference proteome</keyword>
<accession>A0A6N8HC55</accession>
<reference evidence="1 2" key="1">
    <citation type="submission" date="2019-12" db="EMBL/GenBank/DDBJ databases">
        <authorList>
            <person name="Sun J.-Q."/>
        </authorList>
    </citation>
    <scope>NUCLEOTIDE SEQUENCE [LARGE SCALE GENOMIC DNA]</scope>
    <source>
        <strain evidence="1 2">JCM 17928</strain>
    </source>
</reference>
<protein>
    <submittedName>
        <fullName evidence="1">Uncharacterized protein</fullName>
    </submittedName>
</protein>
<name>A0A6N8HC55_9FLAO</name>
<evidence type="ECO:0000313" key="1">
    <source>
        <dbReference type="EMBL" id="MUV03460.1"/>
    </source>
</evidence>